<feature type="compositionally biased region" description="Basic residues" evidence="1">
    <location>
        <begin position="397"/>
        <end position="406"/>
    </location>
</feature>
<proteinExistence type="predicted"/>
<dbReference type="Proteomes" id="UP000193067">
    <property type="component" value="Unassembled WGS sequence"/>
</dbReference>
<protein>
    <submittedName>
        <fullName evidence="2">Uncharacterized protein</fullName>
    </submittedName>
</protein>
<gene>
    <name evidence="2" type="ORF">PYCCODRAFT_1468284</name>
</gene>
<accession>A0A1Y2IKN2</accession>
<feature type="compositionally biased region" description="Basic residues" evidence="1">
    <location>
        <begin position="72"/>
        <end position="84"/>
    </location>
</feature>
<keyword evidence="3" id="KW-1185">Reference proteome</keyword>
<organism evidence="2 3">
    <name type="scientific">Trametes coccinea (strain BRFM310)</name>
    <name type="common">Pycnoporus coccineus</name>
    <dbReference type="NCBI Taxonomy" id="1353009"/>
    <lineage>
        <taxon>Eukaryota</taxon>
        <taxon>Fungi</taxon>
        <taxon>Dikarya</taxon>
        <taxon>Basidiomycota</taxon>
        <taxon>Agaricomycotina</taxon>
        <taxon>Agaricomycetes</taxon>
        <taxon>Polyporales</taxon>
        <taxon>Polyporaceae</taxon>
        <taxon>Trametes</taxon>
    </lineage>
</organism>
<evidence type="ECO:0000256" key="1">
    <source>
        <dbReference type="SAM" id="MobiDB-lite"/>
    </source>
</evidence>
<feature type="region of interest" description="Disordered" evidence="1">
    <location>
        <begin position="303"/>
        <end position="353"/>
    </location>
</feature>
<feature type="region of interest" description="Disordered" evidence="1">
    <location>
        <begin position="72"/>
        <end position="128"/>
    </location>
</feature>
<name>A0A1Y2IKN2_TRAC3</name>
<reference evidence="2 3" key="1">
    <citation type="journal article" date="2015" name="Biotechnol. Biofuels">
        <title>Enhanced degradation of softwood versus hardwood by the white-rot fungus Pycnoporus coccineus.</title>
        <authorList>
            <person name="Couturier M."/>
            <person name="Navarro D."/>
            <person name="Chevret D."/>
            <person name="Henrissat B."/>
            <person name="Piumi F."/>
            <person name="Ruiz-Duenas F.J."/>
            <person name="Martinez A.T."/>
            <person name="Grigoriev I.V."/>
            <person name="Riley R."/>
            <person name="Lipzen A."/>
            <person name="Berrin J.G."/>
            <person name="Master E.R."/>
            <person name="Rosso M.N."/>
        </authorList>
    </citation>
    <scope>NUCLEOTIDE SEQUENCE [LARGE SCALE GENOMIC DNA]</scope>
    <source>
        <strain evidence="2 3">BRFM310</strain>
    </source>
</reference>
<feature type="compositionally biased region" description="Low complexity" evidence="1">
    <location>
        <begin position="102"/>
        <end position="115"/>
    </location>
</feature>
<dbReference type="OrthoDB" id="2752849at2759"/>
<evidence type="ECO:0000313" key="2">
    <source>
        <dbReference type="EMBL" id="OSD01696.1"/>
    </source>
</evidence>
<sequence>MASGQLSPFASCASGLGFLNYTTTDHRSTTSLLTPTASICTVSSLGQDDAAGRARTKTMQTKDILKSPLPHRFHLVPSGRRGRGPRTEEEGRAAKGRVMRKVGLGSPGLSGDSDVGGMGEEREEGDMFSPEASPLVPTQEMASPYSPQSPFINVGPVLHHDAPVPADHLQTDGALSPVLIQSRPTSTCSALSAQTMASITLVQDQGSKRYSSASGASYKEAGEKMVLLPESEPVLEQHGIKLDGPVETGIDVDVIPPEPAAEPLLQAIEPIDQEPDSEVGPTITQTKSTSLESLVSQYHALSNKLESPQRTHRKASASTSVLPSPSPKANRRATDGDLPSPTKPSSAGGKRRKFALRRQAIYAEYGFQIALPPDPDSDSAAVKVLRASPGPSPNKRAGGRGGHKHGSGGAGRAAAAYSALSSSGSVARLGGSSLSASASASSSLGSGLAALQVHSDSLAGSGSSSGGTYRDALFASLGSSGTLHGALAHVNDRLERLSVQEDILGARRNPFLEQDDLEEGVCTSTPSAKTRTLTARAKDAGKCFLVAYSGADHSEDLQSGALAAHLDDNFWTGTAQGGSSVSSLNDCQWTPLRITPQKLVSPVNLSLSLSVSRSERSARLSAWDVDPGHHPIVQELIDEVERAIEQWRWILQMRVYA</sequence>
<dbReference type="AlphaFoldDB" id="A0A1Y2IKN2"/>
<evidence type="ECO:0000313" key="3">
    <source>
        <dbReference type="Proteomes" id="UP000193067"/>
    </source>
</evidence>
<feature type="region of interest" description="Disordered" evidence="1">
    <location>
        <begin position="385"/>
        <end position="411"/>
    </location>
</feature>
<dbReference type="EMBL" id="KZ084109">
    <property type="protein sequence ID" value="OSD01696.1"/>
    <property type="molecule type" value="Genomic_DNA"/>
</dbReference>